<feature type="compositionally biased region" description="Polar residues" evidence="1">
    <location>
        <begin position="151"/>
        <end position="168"/>
    </location>
</feature>
<evidence type="ECO:0000313" key="3">
    <source>
        <dbReference type="Proteomes" id="UP000799776"/>
    </source>
</evidence>
<proteinExistence type="predicted"/>
<reference evidence="2" key="1">
    <citation type="journal article" date="2020" name="Stud. Mycol.">
        <title>101 Dothideomycetes genomes: a test case for predicting lifestyles and emergence of pathogens.</title>
        <authorList>
            <person name="Haridas S."/>
            <person name="Albert R."/>
            <person name="Binder M."/>
            <person name="Bloem J."/>
            <person name="Labutti K."/>
            <person name="Salamov A."/>
            <person name="Andreopoulos B."/>
            <person name="Baker S."/>
            <person name="Barry K."/>
            <person name="Bills G."/>
            <person name="Bluhm B."/>
            <person name="Cannon C."/>
            <person name="Castanera R."/>
            <person name="Culley D."/>
            <person name="Daum C."/>
            <person name="Ezra D."/>
            <person name="Gonzalez J."/>
            <person name="Henrissat B."/>
            <person name="Kuo A."/>
            <person name="Liang C."/>
            <person name="Lipzen A."/>
            <person name="Lutzoni F."/>
            <person name="Magnuson J."/>
            <person name="Mondo S."/>
            <person name="Nolan M."/>
            <person name="Ohm R."/>
            <person name="Pangilinan J."/>
            <person name="Park H.-J."/>
            <person name="Ramirez L."/>
            <person name="Alfaro M."/>
            <person name="Sun H."/>
            <person name="Tritt A."/>
            <person name="Yoshinaga Y."/>
            <person name="Zwiers L.-H."/>
            <person name="Turgeon B."/>
            <person name="Goodwin S."/>
            <person name="Spatafora J."/>
            <person name="Crous P."/>
            <person name="Grigoriev I."/>
        </authorList>
    </citation>
    <scope>NUCLEOTIDE SEQUENCE</scope>
    <source>
        <strain evidence="2">CBS 121410</strain>
    </source>
</reference>
<dbReference type="AlphaFoldDB" id="A0A6A5YF73"/>
<sequence>MKIRPVIAFKKTKEEHGEGDPYEDVTGQEPYESQKGVYVKEPNKKTSTQVDPMPPIPGPMGPGSLVGSTPNSQVYPNRWPGTSPMPSLNSYTSWNSNHSGHPSDTHGTPPRTSWDSYGYTSPGQYQRPFQPPGRTYTHPQPGYDYGARPSDYNQTTPHQQYAQNGQPNTWNSFFHGTEMTTEPQREAQYPAQYAQNSQQYADSTLSANEVGPSVKYILVYWWQVVEAHILAYQCELITNLVLNEATAQQGAFMSSRIAADVYIADSKTS</sequence>
<accession>A0A6A5YF73</accession>
<dbReference type="EMBL" id="ML978714">
    <property type="protein sequence ID" value="KAF2089464.1"/>
    <property type="molecule type" value="Genomic_DNA"/>
</dbReference>
<evidence type="ECO:0000256" key="1">
    <source>
        <dbReference type="SAM" id="MobiDB-lite"/>
    </source>
</evidence>
<feature type="compositionally biased region" description="Polar residues" evidence="1">
    <location>
        <begin position="66"/>
        <end position="75"/>
    </location>
</feature>
<gene>
    <name evidence="2" type="ORF">K490DRAFT_63599</name>
</gene>
<keyword evidence="3" id="KW-1185">Reference proteome</keyword>
<organism evidence="2 3">
    <name type="scientific">Saccharata proteae CBS 121410</name>
    <dbReference type="NCBI Taxonomy" id="1314787"/>
    <lineage>
        <taxon>Eukaryota</taxon>
        <taxon>Fungi</taxon>
        <taxon>Dikarya</taxon>
        <taxon>Ascomycota</taxon>
        <taxon>Pezizomycotina</taxon>
        <taxon>Dothideomycetes</taxon>
        <taxon>Dothideomycetes incertae sedis</taxon>
        <taxon>Botryosphaeriales</taxon>
        <taxon>Saccharataceae</taxon>
        <taxon>Saccharata</taxon>
    </lineage>
</organism>
<dbReference type="Proteomes" id="UP000799776">
    <property type="component" value="Unassembled WGS sequence"/>
</dbReference>
<name>A0A6A5YF73_9PEZI</name>
<evidence type="ECO:0000313" key="2">
    <source>
        <dbReference type="EMBL" id="KAF2089464.1"/>
    </source>
</evidence>
<feature type="region of interest" description="Disordered" evidence="1">
    <location>
        <begin position="1"/>
        <end position="168"/>
    </location>
</feature>
<protein>
    <submittedName>
        <fullName evidence="2">Uncharacterized protein</fullName>
    </submittedName>
</protein>
<feature type="compositionally biased region" description="Polar residues" evidence="1">
    <location>
        <begin position="84"/>
        <end position="124"/>
    </location>
</feature>